<evidence type="ECO:0000313" key="2">
    <source>
        <dbReference type="EMBL" id="ALG10034.1"/>
    </source>
</evidence>
<reference evidence="2 3" key="1">
    <citation type="submission" date="2015-07" db="EMBL/GenBank/DDBJ databases">
        <title>Genome sequencing of Kibdelosporangium phytohabitans.</title>
        <authorList>
            <person name="Qin S."/>
            <person name="Xing K."/>
        </authorList>
    </citation>
    <scope>NUCLEOTIDE SEQUENCE [LARGE SCALE GENOMIC DNA]</scope>
    <source>
        <strain evidence="2 3">KLBMP1111</strain>
    </source>
</reference>
<evidence type="ECO:0000313" key="3">
    <source>
        <dbReference type="Proteomes" id="UP000063699"/>
    </source>
</evidence>
<sequence length="412" mass="43103">MYSRRAPGQLTVLLIVLVLACLAAGLGAVLDVQRRQDVLVGVIDRGGPLTGAAVEIYQSLSDANATAASAFLVSGVEPANLRQRYESNINEASAALSTAASGSPTGESAATVTQLAVYLPYYTGLVERAKAYNRQGQPQGAAYLRQASHLVQSTMLPSAQRLFHAETTRLAQAQEDAGVVGWVFLGVGLLVLGGLVAVQIYLARTTRRVLNAGMLAATVAAVAAISWYGIATTSAADHSVASRQSGSAAVEAFAHARIKALEARSDEALTLVARGNGRSYEDHFVGVRNELNNGILARASAAAGPETAGHIKSAIDAWYGWVDSHKELRSQDDTGSYDDAIRLATSGDPGVLSSKVDTELGAAIARAADAFRREAVEARDAVGGADVGIGVLMVLAALGVWFGLTLRIREYR</sequence>
<evidence type="ECO:0008006" key="4">
    <source>
        <dbReference type="Google" id="ProtNLM"/>
    </source>
</evidence>
<protein>
    <recommendedName>
        <fullName evidence="4">Chemotaxis methyl-accepting receptor HlyB-like 4HB MCP domain-containing protein</fullName>
    </recommendedName>
</protein>
<dbReference type="PROSITE" id="PS51257">
    <property type="entry name" value="PROKAR_LIPOPROTEIN"/>
    <property type="match status" value="1"/>
</dbReference>
<dbReference type="Proteomes" id="UP000063699">
    <property type="component" value="Chromosome"/>
</dbReference>
<dbReference type="AlphaFoldDB" id="A0A0N9I313"/>
<dbReference type="KEGG" id="kphy:AOZ06_26860"/>
<organism evidence="2 3">
    <name type="scientific">Kibdelosporangium phytohabitans</name>
    <dbReference type="NCBI Taxonomy" id="860235"/>
    <lineage>
        <taxon>Bacteria</taxon>
        <taxon>Bacillati</taxon>
        <taxon>Actinomycetota</taxon>
        <taxon>Actinomycetes</taxon>
        <taxon>Pseudonocardiales</taxon>
        <taxon>Pseudonocardiaceae</taxon>
        <taxon>Kibdelosporangium</taxon>
    </lineage>
</organism>
<keyword evidence="1" id="KW-0472">Membrane</keyword>
<gene>
    <name evidence="2" type="ORF">AOZ06_26860</name>
</gene>
<dbReference type="EMBL" id="CP012752">
    <property type="protein sequence ID" value="ALG10034.1"/>
    <property type="molecule type" value="Genomic_DNA"/>
</dbReference>
<feature type="transmembrane region" description="Helical" evidence="1">
    <location>
        <begin position="179"/>
        <end position="202"/>
    </location>
</feature>
<keyword evidence="1" id="KW-0812">Transmembrane</keyword>
<feature type="transmembrane region" description="Helical" evidence="1">
    <location>
        <begin position="387"/>
        <end position="406"/>
    </location>
</feature>
<feature type="transmembrane region" description="Helical" evidence="1">
    <location>
        <begin position="209"/>
        <end position="230"/>
    </location>
</feature>
<name>A0A0N9I313_9PSEU</name>
<accession>A0A0N9I313</accession>
<keyword evidence="1" id="KW-1133">Transmembrane helix</keyword>
<evidence type="ECO:0000256" key="1">
    <source>
        <dbReference type="SAM" id="Phobius"/>
    </source>
</evidence>
<keyword evidence="3" id="KW-1185">Reference proteome</keyword>
<proteinExistence type="predicted"/>
<dbReference type="STRING" id="860235.AOZ06_26860"/>